<evidence type="ECO:0000256" key="4">
    <source>
        <dbReference type="ARBA" id="ARBA00022825"/>
    </source>
</evidence>
<keyword evidence="2" id="KW-0645">Protease</keyword>
<dbReference type="InterPro" id="IPR029045">
    <property type="entry name" value="ClpP/crotonase-like_dom_sf"/>
</dbReference>
<dbReference type="PANTHER" id="PTHR33209">
    <property type="entry name" value="PROTEASE 4"/>
    <property type="match status" value="1"/>
</dbReference>
<dbReference type="GO" id="GO:0006508">
    <property type="term" value="P:proteolysis"/>
    <property type="evidence" value="ECO:0007669"/>
    <property type="project" value="UniProtKB-KW"/>
</dbReference>
<keyword evidence="3" id="KW-0378">Hydrolase</keyword>
<sequence length="137" mass="15497">MSEENREMRTTLLDKIYSNWLDEVSAAKGKKKEDVESFLNEAHHVKRLKEDGWITDIKKYSGFRRWTPGLTGYKDQIAVIRASGSIRCTRGRFSGHGSQIISEEIIEKLHTARVSERFKAVIICINSPGGDALASDL</sequence>
<dbReference type="Gene3D" id="3.90.226.10">
    <property type="entry name" value="2-enoyl-CoA Hydratase, Chain A, domain 1"/>
    <property type="match status" value="1"/>
</dbReference>
<reference evidence="5 7" key="1">
    <citation type="submission" date="2024-11" db="EMBL/GenBank/DDBJ databases">
        <title>A near-complete genome assembly of Cinchona calisaya.</title>
        <authorList>
            <person name="Lian D.C."/>
            <person name="Zhao X.W."/>
            <person name="Wei L."/>
        </authorList>
    </citation>
    <scope>NUCLEOTIDE SEQUENCE [LARGE SCALE GENOMIC DNA]</scope>
    <source>
        <tissue evidence="5">Nenye</tissue>
    </source>
</reference>
<comment type="similarity">
    <text evidence="1">Belongs to the peptidase S49 family.</text>
</comment>
<evidence type="ECO:0000313" key="5">
    <source>
        <dbReference type="EMBL" id="KAL3512356.1"/>
    </source>
</evidence>
<keyword evidence="7" id="KW-1185">Reference proteome</keyword>
<comment type="caution">
    <text evidence="5">The sequence shown here is derived from an EMBL/GenBank/DDBJ whole genome shotgun (WGS) entry which is preliminary data.</text>
</comment>
<dbReference type="SUPFAM" id="SSF52096">
    <property type="entry name" value="ClpP/crotonase"/>
    <property type="match status" value="1"/>
</dbReference>
<dbReference type="EMBL" id="JBJUIK010000011">
    <property type="protein sequence ID" value="KAL3512358.1"/>
    <property type="molecule type" value="Genomic_DNA"/>
</dbReference>
<evidence type="ECO:0000256" key="1">
    <source>
        <dbReference type="ARBA" id="ARBA00008683"/>
    </source>
</evidence>
<keyword evidence="4" id="KW-0720">Serine protease</keyword>
<name>A0ABD2YZA8_9GENT</name>
<gene>
    <name evidence="5" type="ORF">ACH5RR_025073</name>
    <name evidence="6" type="ORF">ACH5RR_025075</name>
</gene>
<dbReference type="Proteomes" id="UP001630127">
    <property type="component" value="Unassembled WGS sequence"/>
</dbReference>
<dbReference type="GO" id="GO:0008236">
    <property type="term" value="F:serine-type peptidase activity"/>
    <property type="evidence" value="ECO:0007669"/>
    <property type="project" value="UniProtKB-KW"/>
</dbReference>
<evidence type="ECO:0000313" key="7">
    <source>
        <dbReference type="Proteomes" id="UP001630127"/>
    </source>
</evidence>
<evidence type="ECO:0000256" key="2">
    <source>
        <dbReference type="ARBA" id="ARBA00022670"/>
    </source>
</evidence>
<dbReference type="PANTHER" id="PTHR33209:SF1">
    <property type="entry name" value="PEPTIDASE S49 DOMAIN-CONTAINING PROTEIN"/>
    <property type="match status" value="1"/>
</dbReference>
<dbReference type="EMBL" id="JBJUIK010000011">
    <property type="protein sequence ID" value="KAL3512356.1"/>
    <property type="molecule type" value="Genomic_DNA"/>
</dbReference>
<evidence type="ECO:0000256" key="3">
    <source>
        <dbReference type="ARBA" id="ARBA00022801"/>
    </source>
</evidence>
<protein>
    <submittedName>
        <fullName evidence="5">Uncharacterized protein</fullName>
    </submittedName>
</protein>
<proteinExistence type="inferred from homology"/>
<dbReference type="AlphaFoldDB" id="A0ABD2YZA8"/>
<accession>A0ABD2YZA8</accession>
<evidence type="ECO:0000313" key="6">
    <source>
        <dbReference type="EMBL" id="KAL3512358.1"/>
    </source>
</evidence>
<organism evidence="5 7">
    <name type="scientific">Cinchona calisaya</name>
    <dbReference type="NCBI Taxonomy" id="153742"/>
    <lineage>
        <taxon>Eukaryota</taxon>
        <taxon>Viridiplantae</taxon>
        <taxon>Streptophyta</taxon>
        <taxon>Embryophyta</taxon>
        <taxon>Tracheophyta</taxon>
        <taxon>Spermatophyta</taxon>
        <taxon>Magnoliopsida</taxon>
        <taxon>eudicotyledons</taxon>
        <taxon>Gunneridae</taxon>
        <taxon>Pentapetalae</taxon>
        <taxon>asterids</taxon>
        <taxon>lamiids</taxon>
        <taxon>Gentianales</taxon>
        <taxon>Rubiaceae</taxon>
        <taxon>Cinchonoideae</taxon>
        <taxon>Cinchoneae</taxon>
        <taxon>Cinchona</taxon>
    </lineage>
</organism>